<name>A0AAE1F1D9_PETCI</name>
<protein>
    <submittedName>
        <fullName evidence="2">Uncharacterized protein</fullName>
    </submittedName>
</protein>
<dbReference type="EMBL" id="JAWQEG010003661">
    <property type="protein sequence ID" value="KAK3865112.1"/>
    <property type="molecule type" value="Genomic_DNA"/>
</dbReference>
<accession>A0AAE1F1D9</accession>
<feature type="region of interest" description="Disordered" evidence="1">
    <location>
        <begin position="1"/>
        <end position="36"/>
    </location>
</feature>
<sequence length="104" mass="11332">MGRGRGAGRDTGRGRDRQGVRREVRMGRRGEKGGEGITTGREVLELETKISEGKCVLERLVGQEDSVYIWERGCSGKVEGGVQEVRRGESQGGGWGRTEEGLVV</sequence>
<keyword evidence="3" id="KW-1185">Reference proteome</keyword>
<reference evidence="2" key="1">
    <citation type="submission" date="2023-10" db="EMBL/GenBank/DDBJ databases">
        <title>Genome assemblies of two species of porcelain crab, Petrolisthes cinctipes and Petrolisthes manimaculis (Anomura: Porcellanidae).</title>
        <authorList>
            <person name="Angst P."/>
        </authorList>
    </citation>
    <scope>NUCLEOTIDE SEQUENCE</scope>
    <source>
        <strain evidence="2">PB745_01</strain>
        <tissue evidence="2">Gill</tissue>
    </source>
</reference>
<comment type="caution">
    <text evidence="2">The sequence shown here is derived from an EMBL/GenBank/DDBJ whole genome shotgun (WGS) entry which is preliminary data.</text>
</comment>
<organism evidence="2 3">
    <name type="scientific">Petrolisthes cinctipes</name>
    <name type="common">Flat porcelain crab</name>
    <dbReference type="NCBI Taxonomy" id="88211"/>
    <lineage>
        <taxon>Eukaryota</taxon>
        <taxon>Metazoa</taxon>
        <taxon>Ecdysozoa</taxon>
        <taxon>Arthropoda</taxon>
        <taxon>Crustacea</taxon>
        <taxon>Multicrustacea</taxon>
        <taxon>Malacostraca</taxon>
        <taxon>Eumalacostraca</taxon>
        <taxon>Eucarida</taxon>
        <taxon>Decapoda</taxon>
        <taxon>Pleocyemata</taxon>
        <taxon>Anomura</taxon>
        <taxon>Galatheoidea</taxon>
        <taxon>Porcellanidae</taxon>
        <taxon>Petrolisthes</taxon>
    </lineage>
</organism>
<evidence type="ECO:0000313" key="3">
    <source>
        <dbReference type="Proteomes" id="UP001286313"/>
    </source>
</evidence>
<dbReference type="AlphaFoldDB" id="A0AAE1F1D9"/>
<evidence type="ECO:0000256" key="1">
    <source>
        <dbReference type="SAM" id="MobiDB-lite"/>
    </source>
</evidence>
<evidence type="ECO:0000313" key="2">
    <source>
        <dbReference type="EMBL" id="KAK3865112.1"/>
    </source>
</evidence>
<gene>
    <name evidence="2" type="ORF">Pcinc_029259</name>
</gene>
<feature type="compositionally biased region" description="Basic and acidic residues" evidence="1">
    <location>
        <begin position="7"/>
        <end position="34"/>
    </location>
</feature>
<proteinExistence type="predicted"/>
<dbReference type="Proteomes" id="UP001286313">
    <property type="component" value="Unassembled WGS sequence"/>
</dbReference>